<evidence type="ECO:0000256" key="1">
    <source>
        <dbReference type="SAM" id="MobiDB-lite"/>
    </source>
</evidence>
<sequence>MVNPPLTDKLVYQTFQGIFVGEDSHIRKLKAVRKLIQKHYQKPDIKVRELTMKYGLNSVGEVAKTLLEDQIFSSSAKARLRFPDLFEVAPIPINQPTTSVPKVTADKVEVPKSVEKKPCEPVQAIVETTPPVPEVTQQSYTREKVATQTLDTVCLPLWDQHRILVRVQYALERACFTFAQERLGGILQKEGWDCAEAVELNRWPKVLLTYQKECGLNSAQEVGKPLPSLLDSIVQLRHDAVHRARLTSNKLLERLADAVVLARLIQDDRCINLISTIRQKTQHAIEELVSDKALLNRKLGKIKTTFAEKRAELDRQEASLLDNTVKEHQEPMISVSGSLDLLYDSLVGGTDAIQALWRDRSDTTLSEDKSSESDATYEPAKEKPKKAKKGKKAAREAVKQEEEAEERAIEEAKFNDEPTVQGDLGDGTAEGVYKDIELAEQLPVLPVLAPTGDSGSIQPALTSEKKGAEKDEAEDPLEAEHYFDCPEAVLDGYDSDMKHPLEDSPLESHAAVTDTTNLTSEGRSTLEVAVTSEPTDANALEDESSFLSEQSTNLGSTCVGHTDNNAEKGHTKSRVEEDMSAGNGAMDPEAIPDQPDATRGQSNALTVIKSWGEGQWPGSVCIKSLNDDPRLTSLPTANEKGHVTLVSMLEDIEPAV</sequence>
<gene>
    <name evidence="2" type="ORF">GT037_005539</name>
</gene>
<feature type="region of interest" description="Disordered" evidence="1">
    <location>
        <begin position="447"/>
        <end position="479"/>
    </location>
</feature>
<dbReference type="Proteomes" id="UP000596902">
    <property type="component" value="Unassembled WGS sequence"/>
</dbReference>
<reference evidence="2" key="2">
    <citation type="submission" date="2020-08" db="EMBL/GenBank/DDBJ databases">
        <title>Draft Genome Sequence of Cumin Blight Pathogen Alternaria burnsii.</title>
        <authorList>
            <person name="Feng Z."/>
        </authorList>
    </citation>
    <scope>NUCLEOTIDE SEQUENCE</scope>
    <source>
        <strain evidence="2">CBS107.38</strain>
    </source>
</reference>
<accession>A0A8H7B634</accession>
<keyword evidence="3" id="KW-1185">Reference proteome</keyword>
<proteinExistence type="predicted"/>
<name>A0A8H7B634_9PLEO</name>
<feature type="region of interest" description="Disordered" evidence="1">
    <location>
        <begin position="361"/>
        <end position="428"/>
    </location>
</feature>
<feature type="compositionally biased region" description="Basic and acidic residues" evidence="1">
    <location>
        <begin position="361"/>
        <end position="372"/>
    </location>
</feature>
<evidence type="ECO:0000313" key="3">
    <source>
        <dbReference type="Proteomes" id="UP000596902"/>
    </source>
</evidence>
<organism evidence="2 3">
    <name type="scientific">Alternaria burnsii</name>
    <dbReference type="NCBI Taxonomy" id="1187904"/>
    <lineage>
        <taxon>Eukaryota</taxon>
        <taxon>Fungi</taxon>
        <taxon>Dikarya</taxon>
        <taxon>Ascomycota</taxon>
        <taxon>Pezizomycotina</taxon>
        <taxon>Dothideomycetes</taxon>
        <taxon>Pleosporomycetidae</taxon>
        <taxon>Pleosporales</taxon>
        <taxon>Pleosporineae</taxon>
        <taxon>Pleosporaceae</taxon>
        <taxon>Alternaria</taxon>
        <taxon>Alternaria sect. Alternaria</taxon>
    </lineage>
</organism>
<evidence type="ECO:0000313" key="2">
    <source>
        <dbReference type="EMBL" id="KAF7676034.1"/>
    </source>
</evidence>
<feature type="compositionally biased region" description="Basic and acidic residues" evidence="1">
    <location>
        <begin position="564"/>
        <end position="573"/>
    </location>
</feature>
<reference evidence="2" key="1">
    <citation type="submission" date="2020-01" db="EMBL/GenBank/DDBJ databases">
        <authorList>
            <person name="Feng Z.H.Z."/>
        </authorList>
    </citation>
    <scope>NUCLEOTIDE SEQUENCE</scope>
    <source>
        <strain evidence="2">CBS107.38</strain>
    </source>
</reference>
<feature type="compositionally biased region" description="Basic residues" evidence="1">
    <location>
        <begin position="383"/>
        <end position="392"/>
    </location>
</feature>
<comment type="caution">
    <text evidence="2">The sequence shown here is derived from an EMBL/GenBank/DDBJ whole genome shotgun (WGS) entry which is preliminary data.</text>
</comment>
<protein>
    <submittedName>
        <fullName evidence="2">Uncharacterized protein</fullName>
    </submittedName>
</protein>
<dbReference type="RefSeq" id="XP_038786275.1">
    <property type="nucleotide sequence ID" value="XM_038930586.1"/>
</dbReference>
<feature type="compositionally biased region" description="Basic and acidic residues" evidence="1">
    <location>
        <begin position="393"/>
        <end position="416"/>
    </location>
</feature>
<feature type="region of interest" description="Disordered" evidence="1">
    <location>
        <begin position="552"/>
        <end position="573"/>
    </location>
</feature>
<dbReference type="GeneID" id="62203764"/>
<dbReference type="EMBL" id="JAAABM010000007">
    <property type="protein sequence ID" value="KAF7676034.1"/>
    <property type="molecule type" value="Genomic_DNA"/>
</dbReference>
<dbReference type="AlphaFoldDB" id="A0A8H7B634"/>